<dbReference type="AlphaFoldDB" id="A0AAV7QUY9"/>
<evidence type="ECO:0000313" key="2">
    <source>
        <dbReference type="Proteomes" id="UP001066276"/>
    </source>
</evidence>
<keyword evidence="2" id="KW-1185">Reference proteome</keyword>
<gene>
    <name evidence="1" type="ORF">NDU88_010650</name>
</gene>
<protein>
    <submittedName>
        <fullName evidence="1">Uncharacterized protein</fullName>
    </submittedName>
</protein>
<sequence>MTARPTWKHIRRLPESNLDTIDNNNALIPDCRSVTPQPRRRPLHLLESIELALQAPVRAPDAGIPGTCEVPFRCSSPDVIGSLSLRGSGKAVDMIFTSAEAQCAIHAVCSHEGGTSLKESVLLLTPQGCGNLPHVPGKKAAAGASPVLPLMLRGKAFP</sequence>
<proteinExistence type="predicted"/>
<name>A0AAV7QUY9_PLEWA</name>
<dbReference type="Proteomes" id="UP001066276">
    <property type="component" value="Chromosome 6"/>
</dbReference>
<accession>A0AAV7QUY9</accession>
<organism evidence="1 2">
    <name type="scientific">Pleurodeles waltl</name>
    <name type="common">Iberian ribbed newt</name>
    <dbReference type="NCBI Taxonomy" id="8319"/>
    <lineage>
        <taxon>Eukaryota</taxon>
        <taxon>Metazoa</taxon>
        <taxon>Chordata</taxon>
        <taxon>Craniata</taxon>
        <taxon>Vertebrata</taxon>
        <taxon>Euteleostomi</taxon>
        <taxon>Amphibia</taxon>
        <taxon>Batrachia</taxon>
        <taxon>Caudata</taxon>
        <taxon>Salamandroidea</taxon>
        <taxon>Salamandridae</taxon>
        <taxon>Pleurodelinae</taxon>
        <taxon>Pleurodeles</taxon>
    </lineage>
</organism>
<reference evidence="1" key="1">
    <citation type="journal article" date="2022" name="bioRxiv">
        <title>Sequencing and chromosome-scale assembly of the giantPleurodeles waltlgenome.</title>
        <authorList>
            <person name="Brown T."/>
            <person name="Elewa A."/>
            <person name="Iarovenko S."/>
            <person name="Subramanian E."/>
            <person name="Araus A.J."/>
            <person name="Petzold A."/>
            <person name="Susuki M."/>
            <person name="Suzuki K.-i.T."/>
            <person name="Hayashi T."/>
            <person name="Toyoda A."/>
            <person name="Oliveira C."/>
            <person name="Osipova E."/>
            <person name="Leigh N.D."/>
            <person name="Simon A."/>
            <person name="Yun M.H."/>
        </authorList>
    </citation>
    <scope>NUCLEOTIDE SEQUENCE</scope>
    <source>
        <strain evidence="1">20211129_DDA</strain>
        <tissue evidence="1">Liver</tissue>
    </source>
</reference>
<comment type="caution">
    <text evidence="1">The sequence shown here is derived from an EMBL/GenBank/DDBJ whole genome shotgun (WGS) entry which is preliminary data.</text>
</comment>
<dbReference type="EMBL" id="JANPWB010000010">
    <property type="protein sequence ID" value="KAJ1144351.1"/>
    <property type="molecule type" value="Genomic_DNA"/>
</dbReference>
<evidence type="ECO:0000313" key="1">
    <source>
        <dbReference type="EMBL" id="KAJ1144351.1"/>
    </source>
</evidence>